<dbReference type="AlphaFoldDB" id="A0A9W8YMH9"/>
<name>A0A9W8YMH9_9PEZI</name>
<dbReference type="EMBL" id="JAPEVB010000004">
    <property type="protein sequence ID" value="KAJ4388557.1"/>
    <property type="molecule type" value="Genomic_DNA"/>
</dbReference>
<organism evidence="2 3">
    <name type="scientific">Gnomoniopsis smithogilvyi</name>
    <dbReference type="NCBI Taxonomy" id="1191159"/>
    <lineage>
        <taxon>Eukaryota</taxon>
        <taxon>Fungi</taxon>
        <taxon>Dikarya</taxon>
        <taxon>Ascomycota</taxon>
        <taxon>Pezizomycotina</taxon>
        <taxon>Sordariomycetes</taxon>
        <taxon>Sordariomycetidae</taxon>
        <taxon>Diaporthales</taxon>
        <taxon>Gnomoniaceae</taxon>
        <taxon>Gnomoniopsis</taxon>
    </lineage>
</organism>
<sequence length="567" mass="63872">MKHFEEFRKLAQRRVNPNRDVVPPQLPIAEKMDVDDEQARSDAQPPPQTSQMPVPEHVVIDNPQSLWGHRLRQNVRGGLLLRGFDMDLVDIPNNPVLKDVRRPKDDDGDKVKAAEFSSFWEKDVLVWPRMLLQTIDSYKPGICKLCARTMTNITRHHVHPKFGAKSERKPPPGMVNYPRDYLIATIDLCRPCHSLIHYIIPNKLMSDSYYSLPLLESHPRVQAWVSWVRRQRIPPSRPFKQLPPTRVLRSARKRKAEKVEPQRILRSAKNRTAKKIHAGAEKVEIHLNSSKLNLSDTKDALARLWADSGNTIPGSLVDLPALQKKLSESTGGGRVRTKNIRKALFCNPEYQAWCNMIFPSLAHAEGGNKSLVRPNKAAAREALNSEDRMMGMIKDALNKIWRDNDNDFPRFPIREEARGKALREAVKICMGKAVNAPIPLELRAEDLQRSMQLLNKYRLWFEWTYPSLIWAPLGQTVTSSGVADEAGDDDGDVEMGGVDNSAGRGFNHGGMAVHTPLTGTGTRADPIIFDDTDDEEEKVASSVGRGNLTVSRSGRVVIDLTMDDDDG</sequence>
<evidence type="ECO:0000313" key="3">
    <source>
        <dbReference type="Proteomes" id="UP001140453"/>
    </source>
</evidence>
<feature type="region of interest" description="Disordered" evidence="1">
    <location>
        <begin position="12"/>
        <end position="56"/>
    </location>
</feature>
<dbReference type="OrthoDB" id="4850648at2759"/>
<dbReference type="Proteomes" id="UP001140453">
    <property type="component" value="Unassembled WGS sequence"/>
</dbReference>
<accession>A0A9W8YMH9</accession>
<proteinExistence type="predicted"/>
<dbReference type="PANTHER" id="PTHR37827:SF1">
    <property type="entry name" value="HNH DOMAIN-CONTAINING PROTEIN"/>
    <property type="match status" value="1"/>
</dbReference>
<gene>
    <name evidence="2" type="ORF">N0V93_006015</name>
</gene>
<comment type="caution">
    <text evidence="2">The sequence shown here is derived from an EMBL/GenBank/DDBJ whole genome shotgun (WGS) entry which is preliminary data.</text>
</comment>
<evidence type="ECO:0000313" key="2">
    <source>
        <dbReference type="EMBL" id="KAJ4388557.1"/>
    </source>
</evidence>
<protein>
    <submittedName>
        <fullName evidence="2">Uncharacterized protein</fullName>
    </submittedName>
</protein>
<reference evidence="2" key="1">
    <citation type="submission" date="2022-10" db="EMBL/GenBank/DDBJ databases">
        <title>Tapping the CABI collections for fungal endophytes: first genome assemblies for Collariella, Neodidymelliopsis, Ascochyta clinopodiicola, Didymella pomorum, Didymosphaeria variabile, Neocosmospora piperis and Neocucurbitaria cava.</title>
        <authorList>
            <person name="Hill R."/>
        </authorList>
    </citation>
    <scope>NUCLEOTIDE SEQUENCE</scope>
    <source>
        <strain evidence="2">IMI 355082</strain>
    </source>
</reference>
<dbReference type="PANTHER" id="PTHR37827">
    <property type="entry name" value="TUDOR DOMAIN-CONTAINING PROTEIN"/>
    <property type="match status" value="1"/>
</dbReference>
<evidence type="ECO:0000256" key="1">
    <source>
        <dbReference type="SAM" id="MobiDB-lite"/>
    </source>
</evidence>
<keyword evidence="3" id="KW-1185">Reference proteome</keyword>